<feature type="domain" description="DUF6534" evidence="2">
    <location>
        <begin position="146"/>
        <end position="232"/>
    </location>
</feature>
<accession>A0A5M3MCD9</accession>
<dbReference type="InterPro" id="IPR045339">
    <property type="entry name" value="DUF6534"/>
</dbReference>
<keyword evidence="4" id="KW-1185">Reference proteome</keyword>
<gene>
    <name evidence="3" type="ORF">CONPUDRAFT_146603</name>
</gene>
<dbReference type="Proteomes" id="UP000053558">
    <property type="component" value="Unassembled WGS sequence"/>
</dbReference>
<organism evidence="3 4">
    <name type="scientific">Coniophora puteana (strain RWD-64-598)</name>
    <name type="common">Brown rot fungus</name>
    <dbReference type="NCBI Taxonomy" id="741705"/>
    <lineage>
        <taxon>Eukaryota</taxon>
        <taxon>Fungi</taxon>
        <taxon>Dikarya</taxon>
        <taxon>Basidiomycota</taxon>
        <taxon>Agaricomycotina</taxon>
        <taxon>Agaricomycetes</taxon>
        <taxon>Agaricomycetidae</taxon>
        <taxon>Boletales</taxon>
        <taxon>Coniophorineae</taxon>
        <taxon>Coniophoraceae</taxon>
        <taxon>Coniophora</taxon>
    </lineage>
</organism>
<name>A0A5M3MCD9_CONPW</name>
<dbReference type="RefSeq" id="XP_007773227.1">
    <property type="nucleotide sequence ID" value="XM_007775037.1"/>
</dbReference>
<keyword evidence="1" id="KW-0472">Membrane</keyword>
<dbReference type="KEGG" id="cput:CONPUDRAFT_146603"/>
<evidence type="ECO:0000313" key="4">
    <source>
        <dbReference type="Proteomes" id="UP000053558"/>
    </source>
</evidence>
<keyword evidence="1" id="KW-1133">Transmembrane helix</keyword>
<keyword evidence="1" id="KW-0812">Transmembrane</keyword>
<feature type="non-terminal residue" evidence="3">
    <location>
        <position position="252"/>
    </location>
</feature>
<dbReference type="EMBL" id="JH711585">
    <property type="protein sequence ID" value="EIW76912.1"/>
    <property type="molecule type" value="Genomic_DNA"/>
</dbReference>
<evidence type="ECO:0000256" key="1">
    <source>
        <dbReference type="SAM" id="Phobius"/>
    </source>
</evidence>
<evidence type="ECO:0000313" key="3">
    <source>
        <dbReference type="EMBL" id="EIW76912.1"/>
    </source>
</evidence>
<reference evidence="4" key="1">
    <citation type="journal article" date="2012" name="Science">
        <title>The Paleozoic origin of enzymatic lignin decomposition reconstructed from 31 fungal genomes.</title>
        <authorList>
            <person name="Floudas D."/>
            <person name="Binder M."/>
            <person name="Riley R."/>
            <person name="Barry K."/>
            <person name="Blanchette R.A."/>
            <person name="Henrissat B."/>
            <person name="Martinez A.T."/>
            <person name="Otillar R."/>
            <person name="Spatafora J.W."/>
            <person name="Yadav J.S."/>
            <person name="Aerts A."/>
            <person name="Benoit I."/>
            <person name="Boyd A."/>
            <person name="Carlson A."/>
            <person name="Copeland A."/>
            <person name="Coutinho P.M."/>
            <person name="de Vries R.P."/>
            <person name="Ferreira P."/>
            <person name="Findley K."/>
            <person name="Foster B."/>
            <person name="Gaskell J."/>
            <person name="Glotzer D."/>
            <person name="Gorecki P."/>
            <person name="Heitman J."/>
            <person name="Hesse C."/>
            <person name="Hori C."/>
            <person name="Igarashi K."/>
            <person name="Jurgens J.A."/>
            <person name="Kallen N."/>
            <person name="Kersten P."/>
            <person name="Kohler A."/>
            <person name="Kuees U."/>
            <person name="Kumar T.K.A."/>
            <person name="Kuo A."/>
            <person name="LaButti K."/>
            <person name="Larrondo L.F."/>
            <person name="Lindquist E."/>
            <person name="Ling A."/>
            <person name="Lombard V."/>
            <person name="Lucas S."/>
            <person name="Lundell T."/>
            <person name="Martin R."/>
            <person name="McLaughlin D.J."/>
            <person name="Morgenstern I."/>
            <person name="Morin E."/>
            <person name="Murat C."/>
            <person name="Nagy L.G."/>
            <person name="Nolan M."/>
            <person name="Ohm R.A."/>
            <person name="Patyshakuliyeva A."/>
            <person name="Rokas A."/>
            <person name="Ruiz-Duenas F.J."/>
            <person name="Sabat G."/>
            <person name="Salamov A."/>
            <person name="Samejima M."/>
            <person name="Schmutz J."/>
            <person name="Slot J.C."/>
            <person name="St John F."/>
            <person name="Stenlid J."/>
            <person name="Sun H."/>
            <person name="Sun S."/>
            <person name="Syed K."/>
            <person name="Tsang A."/>
            <person name="Wiebenga A."/>
            <person name="Young D."/>
            <person name="Pisabarro A."/>
            <person name="Eastwood D.C."/>
            <person name="Martin F."/>
            <person name="Cullen D."/>
            <person name="Grigoriev I.V."/>
            <person name="Hibbett D.S."/>
        </authorList>
    </citation>
    <scope>NUCLEOTIDE SEQUENCE [LARGE SCALE GENOMIC DNA]</scope>
    <source>
        <strain evidence="4">RWD-64-598 SS2</strain>
    </source>
</reference>
<dbReference type="GeneID" id="19202225"/>
<proteinExistence type="predicted"/>
<dbReference type="AlphaFoldDB" id="A0A5M3MCD9"/>
<sequence length="252" mass="28622">MTLGPRGEENPAVEFMRGPLIGSLIGMGAYPGDRWSLKLLYHLQTGLCTTLFIRANAKMSPYLVREFMMVFTLGGAYSEDQFLTDFVVYIYFMWKIWTSASHTKNMASFIDAPRNSRKDKLKNELWVDYRSWVFPLNLAGNMLFIVGDVFSSAILAYHLRKHLDIRKGSSLNRLLYRLVVYTVATGTLTSLLDIVALALTIDQKGDTAYTSIVIFQNRIYANSLLASVNMRKINLRSLSSPLDPDLHLEIMD</sequence>
<protein>
    <recommendedName>
        <fullName evidence="2">DUF6534 domain-containing protein</fullName>
    </recommendedName>
</protein>
<feature type="transmembrane region" description="Helical" evidence="1">
    <location>
        <begin position="178"/>
        <end position="201"/>
    </location>
</feature>
<comment type="caution">
    <text evidence="3">The sequence shown here is derived from an EMBL/GenBank/DDBJ whole genome shotgun (WGS) entry which is preliminary data.</text>
</comment>
<evidence type="ECO:0000259" key="2">
    <source>
        <dbReference type="Pfam" id="PF20152"/>
    </source>
</evidence>
<dbReference type="OrthoDB" id="3270417at2759"/>
<dbReference type="Pfam" id="PF20152">
    <property type="entry name" value="DUF6534"/>
    <property type="match status" value="1"/>
</dbReference>
<feature type="transmembrane region" description="Helical" evidence="1">
    <location>
        <begin position="132"/>
        <end position="157"/>
    </location>
</feature>